<protein>
    <submittedName>
        <fullName evidence="2">Class I SAM-dependent methyltransferase</fullName>
    </submittedName>
</protein>
<sequence length="317" mass="36486">MQQVSPIPVIDYEGSQYRADFWMGSERQYEDRVERLALQRLLPTHGGRIAEIGAGFGRLADLYKNYEQVILFDYSRSLLQEAVNDLGGDGRFIFVAGNLYTLPLASHILDSLVMVRVMHHLADVPAALRQLRRVLHRHSVGVIEYANKRNLKAILRWAIGRQRWSPWTPEPIEFVKLNYNFHPSWMEKRFRAAGLRVEERLAVSHFRLDALKARFDAWTLARVDSWLFKAGGTFPVAPSVFLKICAPDNPVRALSSSGESKLESLFRCPFCQAEAFERNAEHQIECTVCHGVFERRGLVWDFKEAVRGPERERFALD</sequence>
<dbReference type="EMBL" id="DSMG01000142">
    <property type="protein sequence ID" value="HDX32545.1"/>
    <property type="molecule type" value="Genomic_DNA"/>
</dbReference>
<organism evidence="2">
    <name type="scientific">Caldilinea aerophila</name>
    <dbReference type="NCBI Taxonomy" id="133453"/>
    <lineage>
        <taxon>Bacteria</taxon>
        <taxon>Bacillati</taxon>
        <taxon>Chloroflexota</taxon>
        <taxon>Caldilineae</taxon>
        <taxon>Caldilineales</taxon>
        <taxon>Caldilineaceae</taxon>
        <taxon>Caldilinea</taxon>
    </lineage>
</organism>
<reference evidence="2" key="1">
    <citation type="journal article" date="2020" name="mSystems">
        <title>Genome- and Community-Level Interaction Insights into Carbon Utilization and Element Cycling Functions of Hydrothermarchaeota in Hydrothermal Sediment.</title>
        <authorList>
            <person name="Zhou Z."/>
            <person name="Liu Y."/>
            <person name="Xu W."/>
            <person name="Pan J."/>
            <person name="Luo Z.H."/>
            <person name="Li M."/>
        </authorList>
    </citation>
    <scope>NUCLEOTIDE SEQUENCE [LARGE SCALE GENOMIC DNA]</scope>
    <source>
        <strain evidence="2">SpSt-289</strain>
    </source>
</reference>
<keyword evidence="2" id="KW-0489">Methyltransferase</keyword>
<dbReference type="CDD" id="cd02440">
    <property type="entry name" value="AdoMet_MTases"/>
    <property type="match status" value="1"/>
</dbReference>
<evidence type="ECO:0000259" key="1">
    <source>
        <dbReference type="Pfam" id="PF08241"/>
    </source>
</evidence>
<dbReference type="Pfam" id="PF08241">
    <property type="entry name" value="Methyltransf_11"/>
    <property type="match status" value="1"/>
</dbReference>
<dbReference type="Gene3D" id="3.40.50.150">
    <property type="entry name" value="Vaccinia Virus protein VP39"/>
    <property type="match status" value="1"/>
</dbReference>
<proteinExistence type="predicted"/>
<dbReference type="AlphaFoldDB" id="A0A7C1JR44"/>
<dbReference type="GO" id="GO:0032259">
    <property type="term" value="P:methylation"/>
    <property type="evidence" value="ECO:0007669"/>
    <property type="project" value="UniProtKB-KW"/>
</dbReference>
<dbReference type="SUPFAM" id="SSF53335">
    <property type="entry name" value="S-adenosyl-L-methionine-dependent methyltransferases"/>
    <property type="match status" value="1"/>
</dbReference>
<name>A0A7C1JR44_9CHLR</name>
<keyword evidence="2" id="KW-0808">Transferase</keyword>
<feature type="domain" description="Methyltransferase type 11" evidence="1">
    <location>
        <begin position="51"/>
        <end position="138"/>
    </location>
</feature>
<comment type="caution">
    <text evidence="2">The sequence shown here is derived from an EMBL/GenBank/DDBJ whole genome shotgun (WGS) entry which is preliminary data.</text>
</comment>
<dbReference type="InterPro" id="IPR013216">
    <property type="entry name" value="Methyltransf_11"/>
</dbReference>
<gene>
    <name evidence="2" type="ORF">ENQ20_13815</name>
</gene>
<accession>A0A7C1JR44</accession>
<dbReference type="InterPro" id="IPR029063">
    <property type="entry name" value="SAM-dependent_MTases_sf"/>
</dbReference>
<evidence type="ECO:0000313" key="2">
    <source>
        <dbReference type="EMBL" id="HDX32545.1"/>
    </source>
</evidence>
<dbReference type="GO" id="GO:0008757">
    <property type="term" value="F:S-adenosylmethionine-dependent methyltransferase activity"/>
    <property type="evidence" value="ECO:0007669"/>
    <property type="project" value="InterPro"/>
</dbReference>